<protein>
    <submittedName>
        <fullName evidence="1">Uncharacterized protein</fullName>
    </submittedName>
</protein>
<proteinExistence type="predicted"/>
<name>A0A2U1F135_9PORP</name>
<sequence length="164" mass="18436">MALVSVLTLSSCGSDDEPRCVANTQWEKVFNPAEYEAWNKGSDFKFRDFDLEEAILTEASIKLDFISKTQATFIHKEAYEGGYFVQIKYLIPFDYNTTTGAVMLKFSDRESLAIEHNLPDGADQGIDPVLYVNSLGQVDWDKNTLSLTLVDEEVGTHPVILTKK</sequence>
<comment type="caution">
    <text evidence="1">The sequence shown here is derived from an EMBL/GenBank/DDBJ whole genome shotgun (WGS) entry which is preliminary data.</text>
</comment>
<accession>A0A2U1F135</accession>
<gene>
    <name evidence="1" type="ORF">C7382_12410</name>
</gene>
<evidence type="ECO:0000313" key="2">
    <source>
        <dbReference type="Proteomes" id="UP000245462"/>
    </source>
</evidence>
<keyword evidence="2" id="KW-1185">Reference proteome</keyword>
<reference evidence="1 2" key="1">
    <citation type="submission" date="2018-04" db="EMBL/GenBank/DDBJ databases">
        <title>Genomic Encyclopedia of Type Strains, Phase IV (KMG-IV): sequencing the most valuable type-strain genomes for metagenomic binning, comparative biology and taxonomic classification.</title>
        <authorList>
            <person name="Goeker M."/>
        </authorList>
    </citation>
    <scope>NUCLEOTIDE SEQUENCE [LARGE SCALE GENOMIC DNA]</scope>
    <source>
        <strain evidence="1 2">DSM 28520</strain>
    </source>
</reference>
<evidence type="ECO:0000313" key="1">
    <source>
        <dbReference type="EMBL" id="PVZ05903.1"/>
    </source>
</evidence>
<dbReference type="AlphaFoldDB" id="A0A2U1F135"/>
<organism evidence="1 2">
    <name type="scientific">Porphyromonas loveana</name>
    <dbReference type="NCBI Taxonomy" id="1884669"/>
    <lineage>
        <taxon>Bacteria</taxon>
        <taxon>Pseudomonadati</taxon>
        <taxon>Bacteroidota</taxon>
        <taxon>Bacteroidia</taxon>
        <taxon>Bacteroidales</taxon>
        <taxon>Porphyromonadaceae</taxon>
        <taxon>Porphyromonas</taxon>
    </lineage>
</organism>
<dbReference type="EMBL" id="QEKY01000024">
    <property type="protein sequence ID" value="PVZ05903.1"/>
    <property type="molecule type" value="Genomic_DNA"/>
</dbReference>
<dbReference type="Proteomes" id="UP000245462">
    <property type="component" value="Unassembled WGS sequence"/>
</dbReference>